<protein>
    <submittedName>
        <fullName evidence="1">Uncharacterized protein</fullName>
    </submittedName>
</protein>
<sequence length="51" mass="5919">MDRIAMTNDDAIFLLIDRLKLSKVKFKPMFAGGYFRGRLLEHSDKLISCDK</sequence>
<name>A0A832TBK1_9CREN</name>
<gene>
    <name evidence="1" type="ORF">HA332_01120</name>
</gene>
<dbReference type="GeneID" id="60598297"/>
<reference evidence="1" key="1">
    <citation type="journal article" date="2020" name="bioRxiv">
        <title>A rank-normalized archaeal taxonomy based on genome phylogeny resolves widespread incomplete and uneven classifications.</title>
        <authorList>
            <person name="Rinke C."/>
            <person name="Chuvochina M."/>
            <person name="Mussig A.J."/>
            <person name="Chaumeil P.-A."/>
            <person name="Waite D.W."/>
            <person name="Whitman W.B."/>
            <person name="Parks D.H."/>
            <person name="Hugenholtz P."/>
        </authorList>
    </citation>
    <scope>NUCLEOTIDE SEQUENCE</scope>
    <source>
        <strain evidence="1">UBA8838</strain>
    </source>
</reference>
<organism evidence="1 2">
    <name type="scientific">Sulfurisphaera tokodaii</name>
    <dbReference type="NCBI Taxonomy" id="111955"/>
    <lineage>
        <taxon>Archaea</taxon>
        <taxon>Thermoproteota</taxon>
        <taxon>Thermoprotei</taxon>
        <taxon>Sulfolobales</taxon>
        <taxon>Sulfolobaceae</taxon>
        <taxon>Sulfurisphaera</taxon>
    </lineage>
</organism>
<evidence type="ECO:0000313" key="2">
    <source>
        <dbReference type="Proteomes" id="UP000646844"/>
    </source>
</evidence>
<dbReference type="Proteomes" id="UP000646844">
    <property type="component" value="Unassembled WGS sequence"/>
</dbReference>
<dbReference type="RefSeq" id="WP_198429762.1">
    <property type="nucleotide sequence ID" value="NZ_BAABQO010000022.1"/>
</dbReference>
<accession>A0A832TBK1</accession>
<dbReference type="EMBL" id="DUJO01000004">
    <property type="protein sequence ID" value="HII73022.1"/>
    <property type="molecule type" value="Genomic_DNA"/>
</dbReference>
<comment type="caution">
    <text evidence="1">The sequence shown here is derived from an EMBL/GenBank/DDBJ whole genome shotgun (WGS) entry which is preliminary data.</text>
</comment>
<dbReference type="AlphaFoldDB" id="A0A832TBK1"/>
<proteinExistence type="predicted"/>
<evidence type="ECO:0000313" key="1">
    <source>
        <dbReference type="EMBL" id="HII73022.1"/>
    </source>
</evidence>